<dbReference type="InterPro" id="IPR036291">
    <property type="entry name" value="NAD(P)-bd_dom_sf"/>
</dbReference>
<dbReference type="Gene3D" id="3.40.50.720">
    <property type="entry name" value="NAD(P)-binding Rossmann-like Domain"/>
    <property type="match status" value="1"/>
</dbReference>
<dbReference type="Gene3D" id="3.30.360.10">
    <property type="entry name" value="Dihydrodipicolinate Reductase, domain 2"/>
    <property type="match status" value="1"/>
</dbReference>
<protein>
    <submittedName>
        <fullName evidence="3">Homoserine dehydrogenase, NAD binding domain family</fullName>
    </submittedName>
</protein>
<gene>
    <name evidence="3" type="ORF">MC7420_4545</name>
</gene>
<evidence type="ECO:0000259" key="2">
    <source>
        <dbReference type="Pfam" id="PF22725"/>
    </source>
</evidence>
<dbReference type="PANTHER" id="PTHR43377">
    <property type="entry name" value="BILIVERDIN REDUCTASE A"/>
    <property type="match status" value="1"/>
</dbReference>
<dbReference type="Pfam" id="PF01408">
    <property type="entry name" value="GFO_IDH_MocA"/>
    <property type="match status" value="1"/>
</dbReference>
<dbReference type="GO" id="GO:0000166">
    <property type="term" value="F:nucleotide binding"/>
    <property type="evidence" value="ECO:0007669"/>
    <property type="project" value="InterPro"/>
</dbReference>
<accession>B4VNG1</accession>
<feature type="domain" description="Gfo/Idh/MocA-like oxidoreductase N-terminal" evidence="1">
    <location>
        <begin position="4"/>
        <end position="125"/>
    </location>
</feature>
<dbReference type="STRING" id="118168.MC7420_4545"/>
<dbReference type="OrthoDB" id="9815825at2"/>
<dbReference type="AlphaFoldDB" id="B4VNG1"/>
<dbReference type="InterPro" id="IPR051450">
    <property type="entry name" value="Gfo/Idh/MocA_Oxidoreductases"/>
</dbReference>
<dbReference type="EMBL" id="DS989846">
    <property type="protein sequence ID" value="EDX76289.1"/>
    <property type="molecule type" value="Genomic_DNA"/>
</dbReference>
<organism evidence="3 4">
    <name type="scientific">Coleofasciculus chthonoplastes PCC 7420</name>
    <dbReference type="NCBI Taxonomy" id="118168"/>
    <lineage>
        <taxon>Bacteria</taxon>
        <taxon>Bacillati</taxon>
        <taxon>Cyanobacteriota</taxon>
        <taxon>Cyanophyceae</taxon>
        <taxon>Coleofasciculales</taxon>
        <taxon>Coleofasciculaceae</taxon>
        <taxon>Coleofasciculus</taxon>
    </lineage>
</organism>
<dbReference type="PANTHER" id="PTHR43377:SF6">
    <property type="entry name" value="GFO_IDH_MOCA-LIKE OXIDOREDUCTASE N-TERMINAL DOMAIN-CONTAINING PROTEIN"/>
    <property type="match status" value="1"/>
</dbReference>
<dbReference type="Proteomes" id="UP000003835">
    <property type="component" value="Unassembled WGS sequence"/>
</dbReference>
<proteinExistence type="predicted"/>
<dbReference type="InterPro" id="IPR055170">
    <property type="entry name" value="GFO_IDH_MocA-like_dom"/>
</dbReference>
<dbReference type="RefSeq" id="WP_006100023.1">
    <property type="nucleotide sequence ID" value="NZ_DS989846.1"/>
</dbReference>
<evidence type="ECO:0000313" key="4">
    <source>
        <dbReference type="Proteomes" id="UP000003835"/>
    </source>
</evidence>
<evidence type="ECO:0000259" key="1">
    <source>
        <dbReference type="Pfam" id="PF01408"/>
    </source>
</evidence>
<sequence length="367" mass="40747">MKTKIAVLGAGRWGTHLVRNFASHPDAQLVAVVDSSRERLTQLKERLNLNDNVVLADNWQSIRSQIECDAVVIATPAVTHYSLIQDALQQGFHVLAEKPLTLDAAECQQLSDLARQQQRQLMVDHTYLFHPAVEQGKAVVQSGCLGELRYGYAARTNLGPVRQDVDALWDLAIHDIAIFNTWLGEQPVQVQATGRVWLQRQEGSVGAGLTNNVSQETANVTKPALLEKHDLADFVYVILTYPTGFQAYIHLCWLNPDKQRRLGVVGSQGTLIFDEMENDAPLTLQHGYFEQSGDVFTPGGLRREVIEIERREPLAQVCDRFLQSIRDNQPVSVSSGWVAAQLVNILSCLSQSLQQGGTPIKVPQLAE</sequence>
<dbReference type="InterPro" id="IPR000683">
    <property type="entry name" value="Gfo/Idh/MocA-like_OxRdtase_N"/>
</dbReference>
<name>B4VNG1_9CYAN</name>
<dbReference type="HOGENOM" id="CLU_023194_10_2_3"/>
<reference evidence="3 4" key="1">
    <citation type="submission" date="2008-07" db="EMBL/GenBank/DDBJ databases">
        <authorList>
            <person name="Tandeau de Marsac N."/>
            <person name="Ferriera S."/>
            <person name="Johnson J."/>
            <person name="Kravitz S."/>
            <person name="Beeson K."/>
            <person name="Sutton G."/>
            <person name="Rogers Y.-H."/>
            <person name="Friedman R."/>
            <person name="Frazier M."/>
            <person name="Venter J.C."/>
        </authorList>
    </citation>
    <scope>NUCLEOTIDE SEQUENCE [LARGE SCALE GENOMIC DNA]</scope>
    <source>
        <strain evidence="3 4">PCC 7420</strain>
    </source>
</reference>
<dbReference type="eggNOG" id="COG0673">
    <property type="taxonomic scope" value="Bacteria"/>
</dbReference>
<evidence type="ECO:0000313" key="3">
    <source>
        <dbReference type="EMBL" id="EDX76289.1"/>
    </source>
</evidence>
<dbReference type="SUPFAM" id="SSF55347">
    <property type="entry name" value="Glyceraldehyde-3-phosphate dehydrogenase-like, C-terminal domain"/>
    <property type="match status" value="1"/>
</dbReference>
<keyword evidence="4" id="KW-1185">Reference proteome</keyword>
<dbReference type="Pfam" id="PF22725">
    <property type="entry name" value="GFO_IDH_MocA_C3"/>
    <property type="match status" value="1"/>
</dbReference>
<feature type="domain" description="GFO/IDH/MocA-like oxidoreductase" evidence="2">
    <location>
        <begin position="136"/>
        <end position="271"/>
    </location>
</feature>
<dbReference type="SUPFAM" id="SSF51735">
    <property type="entry name" value="NAD(P)-binding Rossmann-fold domains"/>
    <property type="match status" value="1"/>
</dbReference>